<keyword evidence="2" id="KW-0813">Transport</keyword>
<evidence type="ECO:0000256" key="6">
    <source>
        <dbReference type="SAM" id="Phobius"/>
    </source>
</evidence>
<keyword evidence="3 6" id="KW-0812">Transmembrane</keyword>
<dbReference type="Proteomes" id="UP001232148">
    <property type="component" value="Unassembled WGS sequence"/>
</dbReference>
<feature type="transmembrane region" description="Helical" evidence="6">
    <location>
        <begin position="407"/>
        <end position="434"/>
    </location>
</feature>
<organism evidence="7 8">
    <name type="scientific">Colletotrichum zoysiae</name>
    <dbReference type="NCBI Taxonomy" id="1216348"/>
    <lineage>
        <taxon>Eukaryota</taxon>
        <taxon>Fungi</taxon>
        <taxon>Dikarya</taxon>
        <taxon>Ascomycota</taxon>
        <taxon>Pezizomycotina</taxon>
        <taxon>Sordariomycetes</taxon>
        <taxon>Hypocreomycetidae</taxon>
        <taxon>Glomerellales</taxon>
        <taxon>Glomerellaceae</taxon>
        <taxon>Colletotrichum</taxon>
        <taxon>Colletotrichum graminicola species complex</taxon>
    </lineage>
</organism>
<evidence type="ECO:0000256" key="4">
    <source>
        <dbReference type="ARBA" id="ARBA00022989"/>
    </source>
</evidence>
<evidence type="ECO:0000256" key="2">
    <source>
        <dbReference type="ARBA" id="ARBA00022448"/>
    </source>
</evidence>
<dbReference type="Gene3D" id="1.20.1250.20">
    <property type="entry name" value="MFS general substrate transporter like domains"/>
    <property type="match status" value="1"/>
</dbReference>
<feature type="transmembrane region" description="Helical" evidence="6">
    <location>
        <begin position="86"/>
        <end position="110"/>
    </location>
</feature>
<dbReference type="GO" id="GO:0005886">
    <property type="term" value="C:plasma membrane"/>
    <property type="evidence" value="ECO:0007669"/>
    <property type="project" value="TreeGrafter"/>
</dbReference>
<reference evidence="7" key="1">
    <citation type="submission" date="2021-06" db="EMBL/GenBank/DDBJ databases">
        <title>Comparative genomics, transcriptomics and evolutionary studies reveal genomic signatures of adaptation to plant cell wall in hemibiotrophic fungi.</title>
        <authorList>
            <consortium name="DOE Joint Genome Institute"/>
            <person name="Baroncelli R."/>
            <person name="Diaz J.F."/>
            <person name="Benocci T."/>
            <person name="Peng M."/>
            <person name="Battaglia E."/>
            <person name="Haridas S."/>
            <person name="Andreopoulos W."/>
            <person name="Labutti K."/>
            <person name="Pangilinan J."/>
            <person name="Floch G.L."/>
            <person name="Makela M.R."/>
            <person name="Henrissat B."/>
            <person name="Grigoriev I.V."/>
            <person name="Crouch J.A."/>
            <person name="De Vries R.P."/>
            <person name="Sukno S.A."/>
            <person name="Thon M.R."/>
        </authorList>
    </citation>
    <scope>NUCLEOTIDE SEQUENCE</scope>
    <source>
        <strain evidence="7">MAFF235873</strain>
    </source>
</reference>
<feature type="transmembrane region" description="Helical" evidence="6">
    <location>
        <begin position="117"/>
        <end position="136"/>
    </location>
</feature>
<dbReference type="Pfam" id="PF07690">
    <property type="entry name" value="MFS_1"/>
    <property type="match status" value="1"/>
</dbReference>
<feature type="transmembrane region" description="Helical" evidence="6">
    <location>
        <begin position="185"/>
        <end position="207"/>
    </location>
</feature>
<keyword evidence="4 6" id="KW-1133">Transmembrane helix</keyword>
<feature type="transmembrane region" description="Helical" evidence="6">
    <location>
        <begin position="213"/>
        <end position="232"/>
    </location>
</feature>
<evidence type="ECO:0000313" key="8">
    <source>
        <dbReference type="Proteomes" id="UP001232148"/>
    </source>
</evidence>
<accession>A0AAD9M5Z5</accession>
<evidence type="ECO:0000256" key="1">
    <source>
        <dbReference type="ARBA" id="ARBA00004141"/>
    </source>
</evidence>
<evidence type="ECO:0000256" key="5">
    <source>
        <dbReference type="ARBA" id="ARBA00023136"/>
    </source>
</evidence>
<keyword evidence="8" id="KW-1185">Reference proteome</keyword>
<evidence type="ECO:0000256" key="3">
    <source>
        <dbReference type="ARBA" id="ARBA00022692"/>
    </source>
</evidence>
<feature type="transmembrane region" description="Helical" evidence="6">
    <location>
        <begin position="48"/>
        <end position="74"/>
    </location>
</feature>
<dbReference type="InterPro" id="IPR011701">
    <property type="entry name" value="MFS"/>
</dbReference>
<dbReference type="EMBL" id="MU842860">
    <property type="protein sequence ID" value="KAK2029758.1"/>
    <property type="molecule type" value="Genomic_DNA"/>
</dbReference>
<dbReference type="InterPro" id="IPR036259">
    <property type="entry name" value="MFS_trans_sf"/>
</dbReference>
<comment type="caution">
    <text evidence="7">The sequence shown here is derived from an EMBL/GenBank/DDBJ whole genome shotgun (WGS) entry which is preliminary data.</text>
</comment>
<dbReference type="PANTHER" id="PTHR19432:SF35">
    <property type="entry name" value="SOLUTE CARRIER FAMILY 45 MEMBER 3 ISOFORM X1"/>
    <property type="match status" value="1"/>
</dbReference>
<feature type="transmembrane region" description="Helical" evidence="6">
    <location>
        <begin position="446"/>
        <end position="462"/>
    </location>
</feature>
<feature type="transmembrane region" description="Helical" evidence="6">
    <location>
        <begin position="298"/>
        <end position="318"/>
    </location>
</feature>
<dbReference type="PANTHER" id="PTHR19432">
    <property type="entry name" value="SUGAR TRANSPORTER"/>
    <property type="match status" value="1"/>
</dbReference>
<dbReference type="SUPFAM" id="SSF103473">
    <property type="entry name" value="MFS general substrate transporter"/>
    <property type="match status" value="1"/>
</dbReference>
<gene>
    <name evidence="7" type="ORF">LX32DRAFT_588008</name>
</gene>
<evidence type="ECO:0000313" key="7">
    <source>
        <dbReference type="EMBL" id="KAK2029758.1"/>
    </source>
</evidence>
<sequence length="463" mass="49817">MNLFGTWHSTTDVPLHEVDKTLSSTKSDSEPVLPAENLLGLPEKHSCISMWCIVAYATPIMSSFFFMMFTVYLVPYLTANLGFTGFQVSLVLTAGPLSGLTVSPVFGILSDRSGRRYIYFVIGSAAMAACQLVLGWSRQLVGDNLVAARWLSAAAIFTGCMSARACIVGIRLLAMDNVPPGQQPIMSLMSGLTSSMGSICILAAGLLNSSFQLITLICAIGISLSIFPVWLARPTEYRNLVLQKQRGGFSASFLSVPRDIWTGRTSLPPMIRHVATRGNTSEPAPPDLMMKTVLRVMLIAHIGGIILQMTIATLWSPSLAPGAIRRLVNEDMAALRRIWALAMLTLAISTLASMLMRSSFITASLCITSILYIAPLNGFVPPAMISYEAAVFQTEKGSGLFQSSAGMFFSYVEIAITTGQGLSAVGNAIINFVIERIETPIKNPTALLFPPTIISALVAVLIC</sequence>
<feature type="transmembrane region" description="Helical" evidence="6">
    <location>
        <begin position="363"/>
        <end position="387"/>
    </location>
</feature>
<protein>
    <submittedName>
        <fullName evidence="7">Sucrose transporter</fullName>
    </submittedName>
</protein>
<dbReference type="GO" id="GO:0008506">
    <property type="term" value="F:sucrose:proton symporter activity"/>
    <property type="evidence" value="ECO:0007669"/>
    <property type="project" value="TreeGrafter"/>
</dbReference>
<comment type="subcellular location">
    <subcellularLocation>
        <location evidence="1">Membrane</location>
        <topology evidence="1">Multi-pass membrane protein</topology>
    </subcellularLocation>
</comment>
<proteinExistence type="predicted"/>
<dbReference type="AlphaFoldDB" id="A0AAD9M5Z5"/>
<keyword evidence="5 6" id="KW-0472">Membrane</keyword>
<feature type="transmembrane region" description="Helical" evidence="6">
    <location>
        <begin position="338"/>
        <end position="356"/>
    </location>
</feature>
<name>A0AAD9M5Z5_9PEZI</name>
<feature type="transmembrane region" description="Helical" evidence="6">
    <location>
        <begin position="148"/>
        <end position="173"/>
    </location>
</feature>